<dbReference type="Gene3D" id="2.40.50.100">
    <property type="match status" value="1"/>
</dbReference>
<feature type="region of interest" description="Disordered" evidence="2">
    <location>
        <begin position="46"/>
        <end position="70"/>
    </location>
</feature>
<organism evidence="5 6">
    <name type="scientific">Pseudaminobacter soli</name>
    <name type="common">ex Zhang et al. 2022</name>
    <dbReference type="NCBI Taxonomy" id="2831468"/>
    <lineage>
        <taxon>Bacteria</taxon>
        <taxon>Pseudomonadati</taxon>
        <taxon>Pseudomonadota</taxon>
        <taxon>Alphaproteobacteria</taxon>
        <taxon>Hyphomicrobiales</taxon>
        <taxon>Phyllobacteriaceae</taxon>
        <taxon>Pseudaminobacter</taxon>
    </lineage>
</organism>
<feature type="domain" description="Multidrug resistance protein MdtA-like barrel-sandwich hybrid" evidence="3">
    <location>
        <begin position="98"/>
        <end position="221"/>
    </location>
</feature>
<dbReference type="NCBIfam" id="TIGR01730">
    <property type="entry name" value="RND_mfp"/>
    <property type="match status" value="1"/>
</dbReference>
<dbReference type="Gene3D" id="1.10.287.470">
    <property type="entry name" value="Helix hairpin bin"/>
    <property type="match status" value="1"/>
</dbReference>
<dbReference type="Gene3D" id="2.40.420.20">
    <property type="match status" value="1"/>
</dbReference>
<protein>
    <submittedName>
        <fullName evidence="5">Efflux RND transporter periplasmic adaptor subunit</fullName>
    </submittedName>
</protein>
<accession>A0A942DYI2</accession>
<dbReference type="Pfam" id="PF25954">
    <property type="entry name" value="Beta-barrel_RND_2"/>
    <property type="match status" value="1"/>
</dbReference>
<dbReference type="PANTHER" id="PTHR30469:SF11">
    <property type="entry name" value="BLL4320 PROTEIN"/>
    <property type="match status" value="1"/>
</dbReference>
<evidence type="ECO:0000256" key="1">
    <source>
        <dbReference type="ARBA" id="ARBA00009477"/>
    </source>
</evidence>
<dbReference type="EMBL" id="JAGWCR010000007">
    <property type="protein sequence ID" value="MBS3649951.1"/>
    <property type="molecule type" value="Genomic_DNA"/>
</dbReference>
<evidence type="ECO:0000313" key="6">
    <source>
        <dbReference type="Proteomes" id="UP000680348"/>
    </source>
</evidence>
<feature type="domain" description="CusB-like beta-barrel" evidence="4">
    <location>
        <begin position="231"/>
        <end position="302"/>
    </location>
</feature>
<dbReference type="SUPFAM" id="SSF111369">
    <property type="entry name" value="HlyD-like secretion proteins"/>
    <property type="match status" value="1"/>
</dbReference>
<dbReference type="Gene3D" id="2.40.30.170">
    <property type="match status" value="1"/>
</dbReference>
<comment type="similarity">
    <text evidence="1">Belongs to the membrane fusion protein (MFP) (TC 8.A.1) family.</text>
</comment>
<evidence type="ECO:0000259" key="3">
    <source>
        <dbReference type="Pfam" id="PF25917"/>
    </source>
</evidence>
<dbReference type="PANTHER" id="PTHR30469">
    <property type="entry name" value="MULTIDRUG RESISTANCE PROTEIN MDTA"/>
    <property type="match status" value="1"/>
</dbReference>
<dbReference type="InterPro" id="IPR006143">
    <property type="entry name" value="RND_pump_MFP"/>
</dbReference>
<dbReference type="Pfam" id="PF25917">
    <property type="entry name" value="BSH_RND"/>
    <property type="match status" value="1"/>
</dbReference>
<evidence type="ECO:0000259" key="4">
    <source>
        <dbReference type="Pfam" id="PF25954"/>
    </source>
</evidence>
<dbReference type="GO" id="GO:1990281">
    <property type="term" value="C:efflux pump complex"/>
    <property type="evidence" value="ECO:0007669"/>
    <property type="project" value="TreeGrafter"/>
</dbReference>
<dbReference type="GO" id="GO:0015562">
    <property type="term" value="F:efflux transmembrane transporter activity"/>
    <property type="evidence" value="ECO:0007669"/>
    <property type="project" value="TreeGrafter"/>
</dbReference>
<dbReference type="Proteomes" id="UP000680348">
    <property type="component" value="Unassembled WGS sequence"/>
</dbReference>
<reference evidence="5" key="1">
    <citation type="submission" date="2021-04" db="EMBL/GenBank/DDBJ databases">
        <title>Pseudaminobacter soli sp. nov., isolated from paddy soil contaminated by heavy metals.</title>
        <authorList>
            <person name="Zhang K."/>
        </authorList>
    </citation>
    <scope>NUCLEOTIDE SEQUENCE</scope>
    <source>
        <strain evidence="5">19-2017</strain>
    </source>
</reference>
<name>A0A942DYI2_9HYPH</name>
<evidence type="ECO:0000256" key="2">
    <source>
        <dbReference type="SAM" id="MobiDB-lite"/>
    </source>
</evidence>
<keyword evidence="6" id="KW-1185">Reference proteome</keyword>
<dbReference type="InterPro" id="IPR058792">
    <property type="entry name" value="Beta-barrel_RND_2"/>
</dbReference>
<dbReference type="RefSeq" id="WP_188255495.1">
    <property type="nucleotide sequence ID" value="NZ_JABVCF010000007.1"/>
</dbReference>
<dbReference type="FunFam" id="2.40.30.170:FF:000010">
    <property type="entry name" value="Efflux RND transporter periplasmic adaptor subunit"/>
    <property type="match status" value="1"/>
</dbReference>
<comment type="caution">
    <text evidence="5">The sequence shown here is derived from an EMBL/GenBank/DDBJ whole genome shotgun (WGS) entry which is preliminary data.</text>
</comment>
<dbReference type="InterPro" id="IPR058625">
    <property type="entry name" value="MdtA-like_BSH"/>
</dbReference>
<dbReference type="AlphaFoldDB" id="A0A942DYI2"/>
<gene>
    <name evidence="5" type="ORF">KEU06_15160</name>
</gene>
<evidence type="ECO:0000313" key="5">
    <source>
        <dbReference type="EMBL" id="MBS3649951.1"/>
    </source>
</evidence>
<proteinExistence type="inferred from homology"/>
<sequence length="394" mass="41748">MAAWKQLAIAILLLAAAGFAWIRYYPGAPQIASQWGLDWAVQLAGAPEQPSGDAGGDRREGGRQGSRQPATVVTAPVVNATINDRLSAIGTGRANASVSVKPYTSGRLVETLVEPGSRVARGDVLARLDSDAEQIAVDRSRIALDDAKARVERVKSLRSSNAATAVQVTEAELAVENARLALRDAELSLERRAIAAPIAGVVGIFPVEAGNHVTADTQIAVIDDRSSILVDFWVPERYASLVQVGAPLTASLIARPGEVVEGLIAAIDNRLDEKSRTLLVRARIPNADDILRAGMSFQVSMRFPGDVYPSVNPLAIQWGSDGAFVWAVRSGLAERVPVRVIQRNTENVLVAGELREGDDVVTEGIHLVRQGAELLVAGAQPQPTPPNAGPRSGS</sequence>